<protein>
    <submittedName>
        <fullName evidence="2">Chromosome partitioning protein ParB</fullName>
    </submittedName>
</protein>
<sequence>MSVTESKVKTERKSSRKPAKTQETVLSALLAETAEVSVPLAS</sequence>
<evidence type="ECO:0000313" key="2">
    <source>
        <dbReference type="EMBL" id="HAH2395049.1"/>
    </source>
</evidence>
<feature type="compositionally biased region" description="Basic and acidic residues" evidence="1">
    <location>
        <begin position="1"/>
        <end position="13"/>
    </location>
</feature>
<dbReference type="AlphaFoldDB" id="A0A776LSE2"/>
<name>A0A776LSE2_ECOLX</name>
<feature type="non-terminal residue" evidence="2">
    <location>
        <position position="42"/>
    </location>
</feature>
<feature type="region of interest" description="Disordered" evidence="1">
    <location>
        <begin position="1"/>
        <end position="21"/>
    </location>
</feature>
<dbReference type="EMBL" id="DABATB010000152">
    <property type="protein sequence ID" value="HAH2395049.1"/>
    <property type="molecule type" value="Genomic_DNA"/>
</dbReference>
<accession>A0A776LSE2</accession>
<gene>
    <name evidence="2" type="ORF">GIJ97_24830</name>
</gene>
<organism evidence="2">
    <name type="scientific">Escherichia coli</name>
    <dbReference type="NCBI Taxonomy" id="562"/>
    <lineage>
        <taxon>Bacteria</taxon>
        <taxon>Pseudomonadati</taxon>
        <taxon>Pseudomonadota</taxon>
        <taxon>Gammaproteobacteria</taxon>
        <taxon>Enterobacterales</taxon>
        <taxon>Enterobacteriaceae</taxon>
        <taxon>Escherichia</taxon>
    </lineage>
</organism>
<proteinExistence type="predicted"/>
<reference evidence="2" key="1">
    <citation type="journal article" date="2018" name="Genome Biol.">
        <title>SKESA: strategic k-mer extension for scrupulous assemblies.</title>
        <authorList>
            <person name="Souvorov A."/>
            <person name="Agarwala R."/>
            <person name="Lipman D.J."/>
        </authorList>
    </citation>
    <scope>NUCLEOTIDE SEQUENCE</scope>
    <source>
        <strain evidence="2">EC00688</strain>
    </source>
</reference>
<evidence type="ECO:0000256" key="1">
    <source>
        <dbReference type="SAM" id="MobiDB-lite"/>
    </source>
</evidence>
<reference evidence="2" key="2">
    <citation type="submission" date="2019-11" db="EMBL/GenBank/DDBJ databases">
        <authorList>
            <consortium name="NCBI Pathogen Detection Project"/>
        </authorList>
    </citation>
    <scope>NUCLEOTIDE SEQUENCE</scope>
    <source>
        <strain evidence="2">EC00688</strain>
    </source>
</reference>
<comment type="caution">
    <text evidence="2">The sequence shown here is derived from an EMBL/GenBank/DDBJ whole genome shotgun (WGS) entry which is preliminary data.</text>
</comment>